<evidence type="ECO:0000313" key="3">
    <source>
        <dbReference type="Proteomes" id="UP000030760"/>
    </source>
</evidence>
<dbReference type="Proteomes" id="UP000030760">
    <property type="component" value="Unassembled WGS sequence"/>
</dbReference>
<proteinExistence type="predicted"/>
<name>M3FVE1_9ACTN</name>
<evidence type="ECO:0000256" key="1">
    <source>
        <dbReference type="SAM" id="MobiDB-lite"/>
    </source>
</evidence>
<sequence length="39" mass="3950">MASWTANAARSGKQAMPQNGLLRRASDGAAGHIGAHGCE</sequence>
<dbReference type="EMBL" id="KB405058">
    <property type="protein sequence ID" value="EMF56955.1"/>
    <property type="molecule type" value="Genomic_DNA"/>
</dbReference>
<evidence type="ECO:0000313" key="2">
    <source>
        <dbReference type="EMBL" id="EMF56955.1"/>
    </source>
</evidence>
<accession>M3FVE1</accession>
<gene>
    <name evidence="2" type="ORF">SBD_1491</name>
</gene>
<organism evidence="2 3">
    <name type="scientific">Streptomyces bottropensis ATCC 25435</name>
    <dbReference type="NCBI Taxonomy" id="1054862"/>
    <lineage>
        <taxon>Bacteria</taxon>
        <taxon>Bacillati</taxon>
        <taxon>Actinomycetota</taxon>
        <taxon>Actinomycetes</taxon>
        <taxon>Kitasatosporales</taxon>
        <taxon>Streptomycetaceae</taxon>
        <taxon>Streptomyces</taxon>
    </lineage>
</organism>
<reference evidence="3" key="1">
    <citation type="journal article" date="2013" name="Genome Announc.">
        <title>Draft Genome Sequence of Streptomyces bottropensis ATCC 25435, a Bottromycin-Producing Actinomycete.</title>
        <authorList>
            <person name="Zhang H."/>
            <person name="Zhou W."/>
            <person name="Zhuang Y."/>
            <person name="Liang X."/>
            <person name="Liu T."/>
        </authorList>
    </citation>
    <scope>NUCLEOTIDE SEQUENCE [LARGE SCALE GENOMIC DNA]</scope>
    <source>
        <strain evidence="3">ATCC 25435</strain>
    </source>
</reference>
<dbReference type="AlphaFoldDB" id="M3FVE1"/>
<protein>
    <submittedName>
        <fullName evidence="2">Uncharacterized protein</fullName>
    </submittedName>
</protein>
<feature type="region of interest" description="Disordered" evidence="1">
    <location>
        <begin position="1"/>
        <end position="39"/>
    </location>
</feature>